<dbReference type="OrthoDB" id="5772132at2"/>
<accession>A0A2K8UD71</accession>
<evidence type="ECO:0000259" key="7">
    <source>
        <dbReference type="Pfam" id="PF04138"/>
    </source>
</evidence>
<dbReference type="KEGG" id="tsy:THSYN_22945"/>
<dbReference type="Pfam" id="PF04138">
    <property type="entry name" value="GtrA_DPMS_TM"/>
    <property type="match status" value="1"/>
</dbReference>
<keyword evidence="4 6" id="KW-1133">Transmembrane helix</keyword>
<feature type="transmembrane region" description="Helical" evidence="6">
    <location>
        <begin position="104"/>
        <end position="123"/>
    </location>
</feature>
<gene>
    <name evidence="8" type="ORF">THSYN_22945</name>
</gene>
<sequence length="131" mass="14730">MYQTIGQFFRYGIVGVLSNAVGYLLYLGMTGVGIGPKVAMTLLYAIGVAQTFVFNKRWTFRHQGHLSIAFVRYIAAYGFGYFLNLFGLLLLVDHMGLPHQLVQGAMILTLAVMLFLAQKFWVFKPLIDVKT</sequence>
<dbReference type="RefSeq" id="WP_100921208.1">
    <property type="nucleotide sequence ID" value="NZ_CP020370.1"/>
</dbReference>
<feature type="transmembrane region" description="Helical" evidence="6">
    <location>
        <begin position="7"/>
        <end position="26"/>
    </location>
</feature>
<comment type="similarity">
    <text evidence="2">Belongs to the GtrA family.</text>
</comment>
<dbReference type="Proteomes" id="UP000232638">
    <property type="component" value="Chromosome"/>
</dbReference>
<dbReference type="EMBL" id="CP020370">
    <property type="protein sequence ID" value="AUB83522.1"/>
    <property type="molecule type" value="Genomic_DNA"/>
</dbReference>
<dbReference type="GO" id="GO:0000271">
    <property type="term" value="P:polysaccharide biosynthetic process"/>
    <property type="evidence" value="ECO:0007669"/>
    <property type="project" value="InterPro"/>
</dbReference>
<evidence type="ECO:0000313" key="8">
    <source>
        <dbReference type="EMBL" id="AUB83522.1"/>
    </source>
</evidence>
<feature type="transmembrane region" description="Helical" evidence="6">
    <location>
        <begin position="38"/>
        <end position="58"/>
    </location>
</feature>
<evidence type="ECO:0000313" key="9">
    <source>
        <dbReference type="Proteomes" id="UP000232638"/>
    </source>
</evidence>
<dbReference type="InterPro" id="IPR051401">
    <property type="entry name" value="GtrA_CellWall_Glycosyl"/>
</dbReference>
<name>A0A2K8UD71_9GAMM</name>
<evidence type="ECO:0000256" key="5">
    <source>
        <dbReference type="ARBA" id="ARBA00023136"/>
    </source>
</evidence>
<keyword evidence="3 6" id="KW-0812">Transmembrane</keyword>
<organism evidence="8 9">
    <name type="scientific">Candidatus Thiodictyon syntrophicum</name>
    <dbReference type="NCBI Taxonomy" id="1166950"/>
    <lineage>
        <taxon>Bacteria</taxon>
        <taxon>Pseudomonadati</taxon>
        <taxon>Pseudomonadota</taxon>
        <taxon>Gammaproteobacteria</taxon>
        <taxon>Chromatiales</taxon>
        <taxon>Chromatiaceae</taxon>
        <taxon>Thiodictyon</taxon>
    </lineage>
</organism>
<reference evidence="8 9" key="1">
    <citation type="submission" date="2017-03" db="EMBL/GenBank/DDBJ databases">
        <title>Complete genome sequence of Candidatus 'Thiodictyon syntrophicum' sp. nov. strain Cad16T, a photolithoautotroph purple sulfur bacterium isolated from an alpine meromictic lake.</title>
        <authorList>
            <person name="Luedin S.M."/>
            <person name="Pothier J.F."/>
            <person name="Danza F."/>
            <person name="Storelli N."/>
            <person name="Wittwer M."/>
            <person name="Tonolla M."/>
        </authorList>
    </citation>
    <scope>NUCLEOTIDE SEQUENCE [LARGE SCALE GENOMIC DNA]</scope>
    <source>
        <strain evidence="8 9">Cad16T</strain>
    </source>
</reference>
<evidence type="ECO:0000256" key="1">
    <source>
        <dbReference type="ARBA" id="ARBA00004141"/>
    </source>
</evidence>
<dbReference type="PANTHER" id="PTHR38459:SF1">
    <property type="entry name" value="PROPHAGE BACTOPRENOL-LINKED GLUCOSE TRANSLOCASE HOMOLOG"/>
    <property type="match status" value="1"/>
</dbReference>
<dbReference type="AlphaFoldDB" id="A0A2K8UD71"/>
<feature type="transmembrane region" description="Helical" evidence="6">
    <location>
        <begin position="70"/>
        <end position="92"/>
    </location>
</feature>
<comment type="subcellular location">
    <subcellularLocation>
        <location evidence="1">Membrane</location>
        <topology evidence="1">Multi-pass membrane protein</topology>
    </subcellularLocation>
</comment>
<proteinExistence type="inferred from homology"/>
<feature type="domain" description="GtrA/DPMS transmembrane" evidence="7">
    <location>
        <begin position="10"/>
        <end position="123"/>
    </location>
</feature>
<dbReference type="InterPro" id="IPR007267">
    <property type="entry name" value="GtrA_DPMS_TM"/>
</dbReference>
<evidence type="ECO:0000256" key="4">
    <source>
        <dbReference type="ARBA" id="ARBA00022989"/>
    </source>
</evidence>
<protein>
    <submittedName>
        <fullName evidence="8">Polysaccharide synthesis protein GtrA</fullName>
    </submittedName>
</protein>
<keyword evidence="9" id="KW-1185">Reference proteome</keyword>
<dbReference type="PANTHER" id="PTHR38459">
    <property type="entry name" value="PROPHAGE BACTOPRENOL-LINKED GLUCOSE TRANSLOCASE HOMOLOG"/>
    <property type="match status" value="1"/>
</dbReference>
<keyword evidence="5 6" id="KW-0472">Membrane</keyword>
<evidence type="ECO:0000256" key="2">
    <source>
        <dbReference type="ARBA" id="ARBA00009399"/>
    </source>
</evidence>
<dbReference type="GO" id="GO:0005886">
    <property type="term" value="C:plasma membrane"/>
    <property type="evidence" value="ECO:0007669"/>
    <property type="project" value="TreeGrafter"/>
</dbReference>
<evidence type="ECO:0000256" key="6">
    <source>
        <dbReference type="SAM" id="Phobius"/>
    </source>
</evidence>
<evidence type="ECO:0000256" key="3">
    <source>
        <dbReference type="ARBA" id="ARBA00022692"/>
    </source>
</evidence>